<gene>
    <name evidence="2" type="ORF">PZE19_05600</name>
</gene>
<organism evidence="2 3">
    <name type="scientific">Paludisphaera mucosa</name>
    <dbReference type="NCBI Taxonomy" id="3030827"/>
    <lineage>
        <taxon>Bacteria</taxon>
        <taxon>Pseudomonadati</taxon>
        <taxon>Planctomycetota</taxon>
        <taxon>Planctomycetia</taxon>
        <taxon>Isosphaerales</taxon>
        <taxon>Isosphaeraceae</taxon>
        <taxon>Paludisphaera</taxon>
    </lineage>
</organism>
<keyword evidence="3" id="KW-1185">Reference proteome</keyword>
<dbReference type="EMBL" id="JARRAG010000001">
    <property type="protein sequence ID" value="MDG3003232.1"/>
    <property type="molecule type" value="Genomic_DNA"/>
</dbReference>
<dbReference type="Proteomes" id="UP001216907">
    <property type="component" value="Unassembled WGS sequence"/>
</dbReference>
<evidence type="ECO:0000313" key="3">
    <source>
        <dbReference type="Proteomes" id="UP001216907"/>
    </source>
</evidence>
<evidence type="ECO:0000256" key="1">
    <source>
        <dbReference type="SAM" id="MobiDB-lite"/>
    </source>
</evidence>
<name>A0ABT6F6L5_9BACT</name>
<proteinExistence type="predicted"/>
<feature type="region of interest" description="Disordered" evidence="1">
    <location>
        <begin position="55"/>
        <end position="118"/>
    </location>
</feature>
<dbReference type="RefSeq" id="WP_277859586.1">
    <property type="nucleotide sequence ID" value="NZ_JARRAG010000001.1"/>
</dbReference>
<sequence length="118" mass="13011">MNPTAELRTPPPTAYVREHMTPDQREKVNRLLDAGEPVYCHVGVEGEVYVLSQAEQDEVDPPDLGPGAPVPSIMGAGPFRGRRGPRKAEEAALYRPDAPPATNRKMRRADKANARRAR</sequence>
<feature type="region of interest" description="Disordered" evidence="1">
    <location>
        <begin position="1"/>
        <end position="22"/>
    </location>
</feature>
<protein>
    <submittedName>
        <fullName evidence="2">Uncharacterized protein</fullName>
    </submittedName>
</protein>
<reference evidence="2 3" key="1">
    <citation type="submission" date="2023-03" db="EMBL/GenBank/DDBJ databases">
        <title>Paludisphaera mucosa sp. nov. a novel planctomycete from northern fen.</title>
        <authorList>
            <person name="Ivanova A."/>
        </authorList>
    </citation>
    <scope>NUCLEOTIDE SEQUENCE [LARGE SCALE GENOMIC DNA]</scope>
    <source>
        <strain evidence="2 3">Pla2</strain>
    </source>
</reference>
<comment type="caution">
    <text evidence="2">The sequence shown here is derived from an EMBL/GenBank/DDBJ whole genome shotgun (WGS) entry which is preliminary data.</text>
</comment>
<accession>A0ABT6F6L5</accession>
<evidence type="ECO:0000313" key="2">
    <source>
        <dbReference type="EMBL" id="MDG3003232.1"/>
    </source>
</evidence>
<feature type="compositionally biased region" description="Basic and acidic residues" evidence="1">
    <location>
        <begin position="109"/>
        <end position="118"/>
    </location>
</feature>